<evidence type="ECO:0000256" key="1">
    <source>
        <dbReference type="SAM" id="Phobius"/>
    </source>
</evidence>
<dbReference type="Proteomes" id="UP000051735">
    <property type="component" value="Unassembled WGS sequence"/>
</dbReference>
<protein>
    <recommendedName>
        <fullName evidence="4">Integral membrane protein</fullName>
    </recommendedName>
</protein>
<gene>
    <name evidence="2" type="ORF">FC44_GL001201</name>
</gene>
<organism evidence="2 3">
    <name type="scientific">Lactobacillus intestinalis DSM 6629</name>
    <dbReference type="NCBI Taxonomy" id="1423761"/>
    <lineage>
        <taxon>Bacteria</taxon>
        <taxon>Bacillati</taxon>
        <taxon>Bacillota</taxon>
        <taxon>Bacilli</taxon>
        <taxon>Lactobacillales</taxon>
        <taxon>Lactobacillaceae</taxon>
        <taxon>Lactobacillus</taxon>
    </lineage>
</organism>
<keyword evidence="1" id="KW-0472">Membrane</keyword>
<dbReference type="GeneID" id="75117295"/>
<feature type="transmembrane region" description="Helical" evidence="1">
    <location>
        <begin position="162"/>
        <end position="180"/>
    </location>
</feature>
<evidence type="ECO:0008006" key="4">
    <source>
        <dbReference type="Google" id="ProtNLM"/>
    </source>
</evidence>
<accession>A0ABR5PU54</accession>
<proteinExistence type="predicted"/>
<feature type="transmembrane region" description="Helical" evidence="1">
    <location>
        <begin position="97"/>
        <end position="115"/>
    </location>
</feature>
<dbReference type="EMBL" id="AZGN01000003">
    <property type="protein sequence ID" value="KRM34490.1"/>
    <property type="molecule type" value="Genomic_DNA"/>
</dbReference>
<evidence type="ECO:0000313" key="2">
    <source>
        <dbReference type="EMBL" id="KRM34490.1"/>
    </source>
</evidence>
<keyword evidence="1" id="KW-1133">Transmembrane helix</keyword>
<evidence type="ECO:0000313" key="3">
    <source>
        <dbReference type="Proteomes" id="UP000051735"/>
    </source>
</evidence>
<comment type="caution">
    <text evidence="2">The sequence shown here is derived from an EMBL/GenBank/DDBJ whole genome shotgun (WGS) entry which is preliminary data.</text>
</comment>
<sequence>MFYRHRKTHRVLEAVSSLGLLIFGFTVLLLWLFNMPLFIKMVVYVATLYYLFQIFNHLNIFQKFDNFTFQPWQQILLVLVGIIEFALLIYFESRDITVFLYLAGGYTGVYFTYGLTNDLLILYQFISNYIFRVNDFLWIAFITTLSTAVLLSTLSIVGWLPFAIIVISLGILYSISDLLVEHFSEKLGRNEMGYMINFAEKNRKSK</sequence>
<feature type="transmembrane region" description="Helical" evidence="1">
    <location>
        <begin position="12"/>
        <end position="31"/>
    </location>
</feature>
<reference evidence="2 3" key="1">
    <citation type="journal article" date="2015" name="Genome Announc.">
        <title>Expanding the biotechnology potential of lactobacilli through comparative genomics of 213 strains and associated genera.</title>
        <authorList>
            <person name="Sun Z."/>
            <person name="Harris H.M."/>
            <person name="McCann A."/>
            <person name="Guo C."/>
            <person name="Argimon S."/>
            <person name="Zhang W."/>
            <person name="Yang X."/>
            <person name="Jeffery I.B."/>
            <person name="Cooney J.C."/>
            <person name="Kagawa T.F."/>
            <person name="Liu W."/>
            <person name="Song Y."/>
            <person name="Salvetti E."/>
            <person name="Wrobel A."/>
            <person name="Rasinkangas P."/>
            <person name="Parkhill J."/>
            <person name="Rea M.C."/>
            <person name="O'Sullivan O."/>
            <person name="Ritari J."/>
            <person name="Douillard F.P."/>
            <person name="Paul Ross R."/>
            <person name="Yang R."/>
            <person name="Briner A.E."/>
            <person name="Felis G.E."/>
            <person name="de Vos W.M."/>
            <person name="Barrangou R."/>
            <person name="Klaenhammer T.R."/>
            <person name="Caufield P.W."/>
            <person name="Cui Y."/>
            <person name="Zhang H."/>
            <person name="O'Toole P.W."/>
        </authorList>
    </citation>
    <scope>NUCLEOTIDE SEQUENCE [LARGE SCALE GENOMIC DNA]</scope>
    <source>
        <strain evidence="2 3">DSM 6629</strain>
    </source>
</reference>
<feature type="transmembrane region" description="Helical" evidence="1">
    <location>
        <begin position="75"/>
        <end position="91"/>
    </location>
</feature>
<name>A0ABR5PU54_9LACO</name>
<keyword evidence="1" id="KW-0812">Transmembrane</keyword>
<feature type="transmembrane region" description="Helical" evidence="1">
    <location>
        <begin position="136"/>
        <end position="156"/>
    </location>
</feature>
<dbReference type="RefSeq" id="WP_057808931.1">
    <property type="nucleotide sequence ID" value="NZ_AZGN01000003.1"/>
</dbReference>
<feature type="transmembrane region" description="Helical" evidence="1">
    <location>
        <begin position="37"/>
        <end position="55"/>
    </location>
</feature>
<keyword evidence="3" id="KW-1185">Reference proteome</keyword>